<organism evidence="1 2">
    <name type="scientific">Eubacterium plexicaudatum ASF492</name>
    <dbReference type="NCBI Taxonomy" id="1235802"/>
    <lineage>
        <taxon>Bacteria</taxon>
        <taxon>Bacillati</taxon>
        <taxon>Bacillota</taxon>
        <taxon>Clostridia</taxon>
        <taxon>Eubacteriales</taxon>
        <taxon>Eubacteriaceae</taxon>
        <taxon>Eubacterium</taxon>
    </lineage>
</organism>
<dbReference type="AlphaFoldDB" id="N2BD37"/>
<sequence length="287" mass="31531">MAYEKNWLRTYTLKAGKAGSKGFEIGNTKSADQTVLHISFSIEKSDAESANTAKVQIWNLSDKNLKILEEKDCVVELKAGYRNNRTLLLAGNVTSAITTSDNADRMTELEVVDGRVALRDTNIKISLNGVVGSKTVYGMIASKMGLSIKFADGLVFKKMPNGYSFVGKGRTALKKMAVCCGHNWSIQNGVIQVTEKGKPVSTQGYLLSHETGLISIPKRITISKSSKKKKEQTGYEVQYFLNGAVGVNDTVKIKTEKVNGYFRIYKVVHDGDNMEGDWVSTAQVIKV</sequence>
<gene>
    <name evidence="1" type="ORF">C823_01090</name>
</gene>
<dbReference type="STRING" id="1235802.C823_01090"/>
<evidence type="ECO:0000313" key="1">
    <source>
        <dbReference type="EMBL" id="EMZ34709.1"/>
    </source>
</evidence>
<evidence type="ECO:0000313" key="2">
    <source>
        <dbReference type="Proteomes" id="UP000012589"/>
    </source>
</evidence>
<dbReference type="HOGENOM" id="CLU_059703_1_0_9"/>
<accession>N2BD37</accession>
<dbReference type="eggNOG" id="ENOG5032TSY">
    <property type="taxonomic scope" value="Bacteria"/>
</dbReference>
<comment type="caution">
    <text evidence="1">The sequence shown here is derived from an EMBL/GenBank/DDBJ whole genome shotgun (WGS) entry which is preliminary data.</text>
</comment>
<protein>
    <submittedName>
        <fullName evidence="1">Uncharacterized protein</fullName>
    </submittedName>
</protein>
<dbReference type="Proteomes" id="UP000012589">
    <property type="component" value="Unassembled WGS sequence"/>
</dbReference>
<name>N2BD37_9FIRM</name>
<dbReference type="OrthoDB" id="2087522at2"/>
<dbReference type="NCBIfam" id="NF047561">
    <property type="entry name" value="orf58_phage_fam"/>
    <property type="match status" value="1"/>
</dbReference>
<dbReference type="PATRIC" id="fig|1235802.3.peg.1170"/>
<keyword evidence="2" id="KW-1185">Reference proteome</keyword>
<reference evidence="1 2" key="1">
    <citation type="journal article" date="2014" name="Genome Announc.">
        <title>Draft genome sequences of the altered schaedler flora, a defined bacterial community from gnotobiotic mice.</title>
        <authorList>
            <person name="Wannemuehler M.J."/>
            <person name="Overstreet A.M."/>
            <person name="Ward D.V."/>
            <person name="Phillips G.J."/>
        </authorList>
    </citation>
    <scope>NUCLEOTIDE SEQUENCE [LARGE SCALE GENOMIC DNA]</scope>
    <source>
        <strain evidence="1 2">ASF492</strain>
    </source>
</reference>
<dbReference type="EMBL" id="AQFT01000033">
    <property type="protein sequence ID" value="EMZ34709.1"/>
    <property type="molecule type" value="Genomic_DNA"/>
</dbReference>
<proteinExistence type="predicted"/>